<dbReference type="PROSITE" id="PS50088">
    <property type="entry name" value="ANK_REPEAT"/>
    <property type="match status" value="4"/>
</dbReference>
<feature type="repeat" description="ANK" evidence="3">
    <location>
        <begin position="770"/>
        <end position="802"/>
    </location>
</feature>
<evidence type="ECO:0000256" key="3">
    <source>
        <dbReference type="PROSITE-ProRule" id="PRU00023"/>
    </source>
</evidence>
<dbReference type="SUPFAM" id="SSF48403">
    <property type="entry name" value="Ankyrin repeat"/>
    <property type="match status" value="1"/>
</dbReference>
<dbReference type="Pfam" id="PF00023">
    <property type="entry name" value="Ank"/>
    <property type="match status" value="1"/>
</dbReference>
<dbReference type="Pfam" id="PF13857">
    <property type="entry name" value="Ank_5"/>
    <property type="match status" value="1"/>
</dbReference>
<reference evidence="4 5" key="1">
    <citation type="submission" date="2018-10" db="EMBL/GenBank/DDBJ databases">
        <title>Fifty Aureobasidium pullulans genomes reveal a recombining polyextremotolerant generalist.</title>
        <authorList>
            <person name="Gostincar C."/>
            <person name="Turk M."/>
            <person name="Zajc J."/>
            <person name="Gunde-Cimerman N."/>
        </authorList>
    </citation>
    <scope>NUCLEOTIDE SEQUENCE [LARGE SCALE GENOMIC DNA]</scope>
    <source>
        <strain evidence="4 5">EXF-6604</strain>
    </source>
</reference>
<evidence type="ECO:0000256" key="1">
    <source>
        <dbReference type="ARBA" id="ARBA00022737"/>
    </source>
</evidence>
<dbReference type="SMART" id="SM00248">
    <property type="entry name" value="ANK"/>
    <property type="match status" value="7"/>
</dbReference>
<dbReference type="Proteomes" id="UP000306584">
    <property type="component" value="Unassembled WGS sequence"/>
</dbReference>
<dbReference type="SUPFAM" id="SSF57850">
    <property type="entry name" value="RING/U-box"/>
    <property type="match status" value="1"/>
</dbReference>
<comment type="caution">
    <text evidence="4">The sequence shown here is derived from an EMBL/GenBank/DDBJ whole genome shotgun (WGS) entry which is preliminary data.</text>
</comment>
<feature type="repeat" description="ANK" evidence="3">
    <location>
        <begin position="921"/>
        <end position="953"/>
    </location>
</feature>
<dbReference type="Gene3D" id="1.25.40.20">
    <property type="entry name" value="Ankyrin repeat-containing domain"/>
    <property type="match status" value="3"/>
</dbReference>
<protein>
    <submittedName>
        <fullName evidence="4">Uncharacterized protein</fullName>
    </submittedName>
</protein>
<dbReference type="PANTHER" id="PTHR24198:SF165">
    <property type="entry name" value="ANKYRIN REPEAT-CONTAINING PROTEIN-RELATED"/>
    <property type="match status" value="1"/>
</dbReference>
<dbReference type="InterPro" id="IPR002110">
    <property type="entry name" value="Ankyrin_rpt"/>
</dbReference>
<dbReference type="PANTHER" id="PTHR24198">
    <property type="entry name" value="ANKYRIN REPEAT AND PROTEIN KINASE DOMAIN-CONTAINING PROTEIN"/>
    <property type="match status" value="1"/>
</dbReference>
<dbReference type="EMBL" id="QZBD01000066">
    <property type="protein sequence ID" value="THY32002.1"/>
    <property type="molecule type" value="Genomic_DNA"/>
</dbReference>
<organism evidence="4 5">
    <name type="scientific">Aureobasidium pullulans</name>
    <name type="common">Black yeast</name>
    <name type="synonym">Pullularia pullulans</name>
    <dbReference type="NCBI Taxonomy" id="5580"/>
    <lineage>
        <taxon>Eukaryota</taxon>
        <taxon>Fungi</taxon>
        <taxon>Dikarya</taxon>
        <taxon>Ascomycota</taxon>
        <taxon>Pezizomycotina</taxon>
        <taxon>Dothideomycetes</taxon>
        <taxon>Dothideomycetidae</taxon>
        <taxon>Dothideales</taxon>
        <taxon>Saccotheciaceae</taxon>
        <taxon>Aureobasidium</taxon>
    </lineage>
</organism>
<sequence length="997" mass="110561">MMEYPLGEIVIWLLDLCAVKPQEQPSGSLDPAILQSFWDRSEITTLVNSSSPQRLIFCGSDLGRLTLFASAIATELEARTLSQVPTVSLFIPRELSESSDMSEILASLLGQVIAKGPESLQTPELFEVYEQARASGILPSKSVLSALLTSLTKPFQKLILVSSDSNWDQIWFSLTHTFPGVLNLLIYTTDFNGPTLSRVCDRCDLIVAKYWRCIVCDDGGFDLCSTCKARGLVCHGASHDLILHDPSRNQVVVDVDSLFASETSHQNLAQTVRSRMVSFHQSHPADPDERSVLVENVYEKIMEKEFLIDQYKNLAMAALEVAVHSTWPLRVHQFNSALRHVLKARHTDGSSGGNTADAIEATKGFLVVEEHLVKTFDPSLSLYLQKTHQRWFPNGSAHMAMASLFTLTSHELPVPMNMLWTTDSFFGHAACAWGDYLRACTADSVVEDLALSYLRDDERLKVGILTAFKLQPSEMAYGFDTGEGLEAIHVCSIFGLSDLIQRRLSFTSLDLYMQAPVHGRTPLAYACRMEHVQTAKVLLDFGANPNLLFNGGPTILYEAIKLKRHSIVELLLKSPAVQLTSLTIGHDEKSLLMMLPLQMESIEILHLALARDDLDINEKDHNGRTTVWWLLSVSHHQLSPDFFLMAVQTMLSHSMLDVNAIDLGGRSYLMILLSNISISLTLLGLLLNRGVDVNYRDGSGETAIFYAILHQCSNDVISKLIDSGADLSAQNYNGEGLVHRIVRWVETVQDLPIGPLLSHMPPLINSQDARGRTPLHLALSLGKTRCIRELLSLGADTGILDNFGRLPIDVARQYGRTSLFEEFSTTHGIEREAHGEADDQGHTPHFSDLPGWSLGYLGLFDEMNDRLDQRMIDMLEPSPDDGNTALHWLVKSTLHRPILTQSILQKFLVIGDVGCSPQNLIRDTPLHMAIAADHVTLARMLIQNGAVLTVRDDLGRTPLDLAKDLSRAEIIADIEAKLTKGDPKSANQNEEMQASID</sequence>
<evidence type="ECO:0000256" key="2">
    <source>
        <dbReference type="ARBA" id="ARBA00023043"/>
    </source>
</evidence>
<keyword evidence="1" id="KW-0677">Repeat</keyword>
<evidence type="ECO:0000313" key="5">
    <source>
        <dbReference type="Proteomes" id="UP000306584"/>
    </source>
</evidence>
<dbReference type="PROSITE" id="PS50297">
    <property type="entry name" value="ANK_REP_REGION"/>
    <property type="match status" value="3"/>
</dbReference>
<keyword evidence="2 3" id="KW-0040">ANK repeat</keyword>
<evidence type="ECO:0000313" key="4">
    <source>
        <dbReference type="EMBL" id="THY32002.1"/>
    </source>
</evidence>
<name>A0A4S9LRN4_AURPU</name>
<dbReference type="InterPro" id="IPR036770">
    <property type="entry name" value="Ankyrin_rpt-contain_sf"/>
</dbReference>
<feature type="repeat" description="ANK" evidence="3">
    <location>
        <begin position="518"/>
        <end position="550"/>
    </location>
</feature>
<accession>A0A4S9LRN4</accession>
<dbReference type="AlphaFoldDB" id="A0A4S9LRN4"/>
<proteinExistence type="predicted"/>
<dbReference type="Pfam" id="PF12796">
    <property type="entry name" value="Ank_2"/>
    <property type="match status" value="1"/>
</dbReference>
<gene>
    <name evidence="4" type="ORF">D6D01_02735</name>
</gene>
<feature type="repeat" description="ANK" evidence="3">
    <location>
        <begin position="699"/>
        <end position="732"/>
    </location>
</feature>